<name>A0ACB8QMZ7_9AGAM</name>
<evidence type="ECO:0000313" key="1">
    <source>
        <dbReference type="EMBL" id="KAI0032776.1"/>
    </source>
</evidence>
<reference evidence="1" key="2">
    <citation type="journal article" date="2022" name="New Phytol.">
        <title>Evolutionary transition to the ectomycorrhizal habit in the genomes of a hyperdiverse lineage of mushroom-forming fungi.</title>
        <authorList>
            <person name="Looney B."/>
            <person name="Miyauchi S."/>
            <person name="Morin E."/>
            <person name="Drula E."/>
            <person name="Courty P.E."/>
            <person name="Kohler A."/>
            <person name="Kuo A."/>
            <person name="LaButti K."/>
            <person name="Pangilinan J."/>
            <person name="Lipzen A."/>
            <person name="Riley R."/>
            <person name="Andreopoulos W."/>
            <person name="He G."/>
            <person name="Johnson J."/>
            <person name="Nolan M."/>
            <person name="Tritt A."/>
            <person name="Barry K.W."/>
            <person name="Grigoriev I.V."/>
            <person name="Nagy L.G."/>
            <person name="Hibbett D."/>
            <person name="Henrissat B."/>
            <person name="Matheny P.B."/>
            <person name="Labbe J."/>
            <person name="Martin F.M."/>
        </authorList>
    </citation>
    <scope>NUCLEOTIDE SEQUENCE</scope>
    <source>
        <strain evidence="1">EC-137</strain>
    </source>
</reference>
<keyword evidence="1" id="KW-0378">Hydrolase</keyword>
<protein>
    <submittedName>
        <fullName evidence="1">P-loop containing nucleoside triphosphate hydrolase protein</fullName>
    </submittedName>
</protein>
<dbReference type="EMBL" id="MU273536">
    <property type="protein sequence ID" value="KAI0032776.1"/>
    <property type="molecule type" value="Genomic_DNA"/>
</dbReference>
<proteinExistence type="predicted"/>
<keyword evidence="2" id="KW-1185">Reference proteome</keyword>
<organism evidence="1 2">
    <name type="scientific">Vararia minispora EC-137</name>
    <dbReference type="NCBI Taxonomy" id="1314806"/>
    <lineage>
        <taxon>Eukaryota</taxon>
        <taxon>Fungi</taxon>
        <taxon>Dikarya</taxon>
        <taxon>Basidiomycota</taxon>
        <taxon>Agaricomycotina</taxon>
        <taxon>Agaricomycetes</taxon>
        <taxon>Russulales</taxon>
        <taxon>Lachnocladiaceae</taxon>
        <taxon>Vararia</taxon>
    </lineage>
</organism>
<accession>A0ACB8QMZ7</accession>
<reference evidence="1" key="1">
    <citation type="submission" date="2021-02" db="EMBL/GenBank/DDBJ databases">
        <authorList>
            <consortium name="DOE Joint Genome Institute"/>
            <person name="Ahrendt S."/>
            <person name="Looney B.P."/>
            <person name="Miyauchi S."/>
            <person name="Morin E."/>
            <person name="Drula E."/>
            <person name="Courty P.E."/>
            <person name="Chicoki N."/>
            <person name="Fauchery L."/>
            <person name="Kohler A."/>
            <person name="Kuo A."/>
            <person name="Labutti K."/>
            <person name="Pangilinan J."/>
            <person name="Lipzen A."/>
            <person name="Riley R."/>
            <person name="Andreopoulos W."/>
            <person name="He G."/>
            <person name="Johnson J."/>
            <person name="Barry K.W."/>
            <person name="Grigoriev I.V."/>
            <person name="Nagy L."/>
            <person name="Hibbett D."/>
            <person name="Henrissat B."/>
            <person name="Matheny P.B."/>
            <person name="Labbe J."/>
            <person name="Martin F."/>
        </authorList>
    </citation>
    <scope>NUCLEOTIDE SEQUENCE</scope>
    <source>
        <strain evidence="1">EC-137</strain>
    </source>
</reference>
<dbReference type="Proteomes" id="UP000814128">
    <property type="component" value="Unassembled WGS sequence"/>
</dbReference>
<evidence type="ECO:0000313" key="2">
    <source>
        <dbReference type="Proteomes" id="UP000814128"/>
    </source>
</evidence>
<comment type="caution">
    <text evidence="1">The sequence shown here is derived from an EMBL/GenBank/DDBJ whole genome shotgun (WGS) entry which is preliminary data.</text>
</comment>
<sequence>MSSRSARSRPSARAGEEDNMTISPIPKTRGYQQEMLDESIRRNIVIALDTGAGKTHIAVLRMKSEVERQSRKLCWFLVPTVALAHQQHRVISNSLPVNVGLISGANEPDQWKDIMLWERVVNDYGIVVTTHAVLLNALHHGYINLGRDVNLIVFDEAHHTRDKHPYNLIMKNFYFPLPPRPSGEARLTVPSDALVRPMILGLTASPIFGGDVEKAFREIEANLDCTIRAPLLHRAELAGFVHRPEFHHVTYAAPEYVLDGPPPAANLASLKDVVSSLDINNDPSVKSLRNKLQSLQPGSPEHIRTDQRLSRAIRKEDTYTHKGLRDFHRAADEICMELGTWAADWYIFTIIEQLQRPQNRLSEVVSTLSSAENRYLMDTIGRVETTQPSYDPQAIVVGCSDKVRALAETLLEQKTFFERFEEDYRGLVFVTRRDVVLALSELLRHHPQTAGRFQIGCLLGNSSDSRRHAFLDVTRHLLQKDSNTTLDEFRAGELDLIVATAVAEEGLDIQACCSVVRWDPPPNMVSWAQSRGRARQKRSVFVLMFQHDVGNQKIEEWRELEERMRQLYTQDRARTEPEDDGDEDNPRVFKSPTTGALLTLNSAIEHLNHFCAILPWSGRSAHQPIFDIFPLEFPPEWHSNGGDVLYPTGPFGCTVTLPLQVDASFRIFTTPEIHRSKMSARRHVAFEAYLTLYKKGLLNDHLLPLMSTLEPGRDDEVKQLLKEVEKRPGTERVTSQMDPWLPSLTERQAWWPSSTKKEVWWSSEIRIFGIPSMRLLTLRPLAQLTDDEMPVLHSMDHGSFRVHVHSEREPCNVDDDILNQARVYTRRILTPLYGTRLKWEKIDFAFLFLPWEPPTSSPWDERCAIYSENPTISAIPAQPLFARAEWFGNRFQHPHDVFIVSEIRRYGKLYRFLRWRMTPVTDKEREELVGRYDPDGVGGVDITYPLLEATPLRHRMNFLAPIPPEAKGDDAASQRPVLFLPQHAAIGLISSSDAQLALWAPSILRSLAMANTAIAMREACLRPSLGKAIMSLDLILEAITAPVAQEQSHYQRLEMLGDCVLKFLVSLNLLAEHRYWHEGYLARRKDHAVSNTSLAKAAMRKKLYLWIIRDRFSPRRWTPEYSSTLLEPALVGVYDSSVSERKRQDLSTKVLADVVEATIGAAYIHGSFDLATACINIFDVGFPLQPLVDRAEQMRSRAEDFNHYPIQLTAVEEIIGYNFERRSLLIEALTHASYQSDLSMVSYERMEFLGDAVLDMIVTDYLYHVPGKRYSPGQMHFRKMAVVNAHFLAAMCLRAHTTGEARMPYWTQNEGVQVQSNERRTYLWQCLLHSSVPVLDEQHIAFARWESPRGRQRIERDLEHGTSFPWAPLMALQAPKFLSDMVESILGAIFVDTHGSLDACRNMLVRLGVLQILERIVRDDVHVQDPISSLRIWAARRQETIEIHVPRRTATCTIRWDGFELLKVEEEWRGHASQEDARFAAAERALQLLKDPVSRLKALSRKLEQRLQYIIEEDIHGKHHCGVILGDIQILQMPMKGDEHDDMRRIVAVEALKRLEDPLWRLATYAAVRETEYEFVWDTEKGGEDEVPTCALFVGGIEVARKKKQTKRFVREEVERALAKRAMIIMDERDRLEAEECDEGAETIEVDMTLVEENNYGYDSPRASLG</sequence>
<gene>
    <name evidence="1" type="ORF">K488DRAFT_85522</name>
</gene>